<protein>
    <submittedName>
        <fullName evidence="2">GNAT family N-acetyltransferase</fullName>
    </submittedName>
</protein>
<proteinExistence type="predicted"/>
<evidence type="ECO:0000313" key="3">
    <source>
        <dbReference type="Proteomes" id="UP000188726"/>
    </source>
</evidence>
<dbReference type="PANTHER" id="PTHR43415:SF3">
    <property type="entry name" value="GNAT-FAMILY ACETYLTRANSFERASE"/>
    <property type="match status" value="1"/>
</dbReference>
<accession>A0AB36K0F4</accession>
<dbReference type="CDD" id="cd04301">
    <property type="entry name" value="NAT_SF"/>
    <property type="match status" value="1"/>
</dbReference>
<name>A0AB36K0F4_9GAMM</name>
<feature type="domain" description="N-acetyltransferase" evidence="1">
    <location>
        <begin position="1"/>
        <end position="159"/>
    </location>
</feature>
<comment type="caution">
    <text evidence="2">The sequence shown here is derived from an EMBL/GenBank/DDBJ whole genome shotgun (WGS) entry which is preliminary data.</text>
</comment>
<gene>
    <name evidence="2" type="ORF">BZG09_16255</name>
</gene>
<dbReference type="GO" id="GO:0016747">
    <property type="term" value="F:acyltransferase activity, transferring groups other than amino-acyl groups"/>
    <property type="evidence" value="ECO:0007669"/>
    <property type="project" value="InterPro"/>
</dbReference>
<dbReference type="Pfam" id="PF00583">
    <property type="entry name" value="Acetyltransf_1"/>
    <property type="match status" value="1"/>
</dbReference>
<dbReference type="PANTHER" id="PTHR43415">
    <property type="entry name" value="SPERMIDINE N(1)-ACETYLTRANSFERASE"/>
    <property type="match status" value="1"/>
</dbReference>
<dbReference type="EMBL" id="MUEO01000067">
    <property type="protein sequence ID" value="OOE40868.1"/>
    <property type="molecule type" value="Genomic_DNA"/>
</dbReference>
<evidence type="ECO:0000313" key="2">
    <source>
        <dbReference type="EMBL" id="OOE40868.1"/>
    </source>
</evidence>
<reference evidence="2 3" key="1">
    <citation type="journal article" date="2017" name="Genome Announc.">
        <title>Draft Genome Sequences of Salinivibrio proteolyticus, Salinivibrio sharmensis, Salinivibrio siamensis, Salinivibrio costicola subsp. alcaliphilus, Salinivibrio costicola subsp. vallismortis, and 29 New Isolates Belonging to the Genus Salinivibrio.</title>
        <authorList>
            <person name="Lopez-Hermoso C."/>
            <person name="de la Haba R.R."/>
            <person name="Sanchez-Porro C."/>
            <person name="Bayliss S.C."/>
            <person name="Feil E.J."/>
            <person name="Ventosa A."/>
        </authorList>
    </citation>
    <scope>NUCLEOTIDE SEQUENCE [LARGE SCALE GENOMIC DNA]</scope>
    <source>
        <strain evidence="2 3">IC202</strain>
    </source>
</reference>
<evidence type="ECO:0000259" key="1">
    <source>
        <dbReference type="PROSITE" id="PS51186"/>
    </source>
</evidence>
<dbReference type="SUPFAM" id="SSF55729">
    <property type="entry name" value="Acyl-CoA N-acyltransferases (Nat)"/>
    <property type="match status" value="1"/>
</dbReference>
<dbReference type="Proteomes" id="UP000188726">
    <property type="component" value="Unassembled WGS sequence"/>
</dbReference>
<sequence length="162" mass="18554">MALRAFTRSDYERLINWIDSDELNYQWGGPTFDFPLNAHQISQHCAHPDVWPFMFSVSGESAGYAELVKTSEAHFRICRVFIAKPFRGQGIANQMLYQLIQLAKSEYRADALSLAVFEHNTAAKRCYESLGFVVTSRESGMRSFRGESWVLLRMEKSLLSSD</sequence>
<dbReference type="InterPro" id="IPR016181">
    <property type="entry name" value="Acyl_CoA_acyltransferase"/>
</dbReference>
<dbReference type="InterPro" id="IPR000182">
    <property type="entry name" value="GNAT_dom"/>
</dbReference>
<dbReference type="AlphaFoldDB" id="A0AB36K0F4"/>
<dbReference type="Gene3D" id="3.40.630.30">
    <property type="match status" value="1"/>
</dbReference>
<dbReference type="PROSITE" id="PS51186">
    <property type="entry name" value="GNAT"/>
    <property type="match status" value="1"/>
</dbReference>
<dbReference type="RefSeq" id="WP_077459626.1">
    <property type="nucleotide sequence ID" value="NZ_MUEN01000092.1"/>
</dbReference>
<organism evidence="2 3">
    <name type="scientific">Salinivibrio kushneri</name>
    <dbReference type="NCBI Taxonomy" id="1908198"/>
    <lineage>
        <taxon>Bacteria</taxon>
        <taxon>Pseudomonadati</taxon>
        <taxon>Pseudomonadota</taxon>
        <taxon>Gammaproteobacteria</taxon>
        <taxon>Vibrionales</taxon>
        <taxon>Vibrionaceae</taxon>
        <taxon>Salinivibrio</taxon>
    </lineage>
</organism>